<dbReference type="GO" id="GO:2000300">
    <property type="term" value="P:regulation of synaptic vesicle exocytosis"/>
    <property type="evidence" value="ECO:0007669"/>
    <property type="project" value="TreeGrafter"/>
</dbReference>
<evidence type="ECO:0000313" key="2">
    <source>
        <dbReference type="Proteomes" id="UP000000715"/>
    </source>
</evidence>
<proteinExistence type="predicted"/>
<dbReference type="Gene3D" id="2.30.42.10">
    <property type="match status" value="1"/>
</dbReference>
<feature type="non-terminal residue" evidence="3">
    <location>
        <position position="111"/>
    </location>
</feature>
<dbReference type="GO" id="GO:0044325">
    <property type="term" value="F:transmembrane transporter binding"/>
    <property type="evidence" value="ECO:0007669"/>
    <property type="project" value="TreeGrafter"/>
</dbReference>
<dbReference type="RefSeq" id="XP_044925312.1">
    <property type="nucleotide sequence ID" value="XM_045069377.1"/>
</dbReference>
<feature type="compositionally biased region" description="Basic and acidic residues" evidence="1">
    <location>
        <begin position="17"/>
        <end position="27"/>
    </location>
</feature>
<gene>
    <name evidence="3" type="primary">LOC123388941</name>
</gene>
<reference evidence="3" key="1">
    <citation type="submission" date="2025-08" db="UniProtKB">
        <authorList>
            <consortium name="RefSeq"/>
        </authorList>
    </citation>
    <scope>IDENTIFICATION</scope>
    <source>
        <tissue evidence="3">Brain</tissue>
    </source>
</reference>
<dbReference type="AlphaFoldDB" id="A0A8U0RIV1"/>
<feature type="region of interest" description="Disordered" evidence="1">
    <location>
        <begin position="1"/>
        <end position="27"/>
    </location>
</feature>
<dbReference type="PANTHER" id="PTHR12157:SF18">
    <property type="entry name" value="REGULATING SYNAPTIC MEMBRANE EXOCYTOSIS PROTEIN 1"/>
    <property type="match status" value="1"/>
</dbReference>
<dbReference type="GO" id="GO:0048167">
    <property type="term" value="P:regulation of synaptic plasticity"/>
    <property type="evidence" value="ECO:0007669"/>
    <property type="project" value="TreeGrafter"/>
</dbReference>
<dbReference type="GO" id="GO:0048791">
    <property type="term" value="P:calcium ion-regulated exocytosis of neurotransmitter"/>
    <property type="evidence" value="ECO:0007669"/>
    <property type="project" value="TreeGrafter"/>
</dbReference>
<evidence type="ECO:0000256" key="1">
    <source>
        <dbReference type="SAM" id="MobiDB-lite"/>
    </source>
</evidence>
<keyword evidence="2" id="KW-1185">Reference proteome</keyword>
<accession>A0A8U0RIV1</accession>
<protein>
    <submittedName>
        <fullName evidence="3">Regulating synaptic membrane exocytosis protein 1-like</fullName>
    </submittedName>
</protein>
<dbReference type="InterPro" id="IPR039032">
    <property type="entry name" value="Rim-like"/>
</dbReference>
<dbReference type="OrthoDB" id="420032at2759"/>
<dbReference type="GeneID" id="123388941"/>
<dbReference type="InterPro" id="IPR036034">
    <property type="entry name" value="PDZ_sf"/>
</dbReference>
<name>A0A8U0RIV1_MUSPF</name>
<sequence length="111" mass="12290">MCAPGTPISSEGWGEVRSLDSEEERVKARGAGAGDLDYYWLDPATWHSRETSPISSHPVTWQPSKEGDRLIGRVILNKRTTMPKESGALLGLKVVGGKNDRLRTPWCLHHP</sequence>
<evidence type="ECO:0000313" key="3">
    <source>
        <dbReference type="RefSeq" id="XP_044925312.1"/>
    </source>
</evidence>
<dbReference type="GO" id="GO:0050806">
    <property type="term" value="P:positive regulation of synaptic transmission"/>
    <property type="evidence" value="ECO:0007669"/>
    <property type="project" value="TreeGrafter"/>
</dbReference>
<dbReference type="Proteomes" id="UP000000715">
    <property type="component" value="Unplaced"/>
</dbReference>
<dbReference type="GO" id="GO:0042391">
    <property type="term" value="P:regulation of membrane potential"/>
    <property type="evidence" value="ECO:0007669"/>
    <property type="project" value="TreeGrafter"/>
</dbReference>
<dbReference type="GO" id="GO:0048788">
    <property type="term" value="C:cytoskeleton of presynaptic active zone"/>
    <property type="evidence" value="ECO:0007669"/>
    <property type="project" value="TreeGrafter"/>
</dbReference>
<dbReference type="PANTHER" id="PTHR12157">
    <property type="entry name" value="REGULATING SYNAPTIC MEMBRANE EXOCYTOSIS PROTEIN"/>
    <property type="match status" value="1"/>
</dbReference>
<organism evidence="2 3">
    <name type="scientific">Mustela putorius furo</name>
    <name type="common">European domestic ferret</name>
    <name type="synonym">Mustela furo</name>
    <dbReference type="NCBI Taxonomy" id="9669"/>
    <lineage>
        <taxon>Eukaryota</taxon>
        <taxon>Metazoa</taxon>
        <taxon>Chordata</taxon>
        <taxon>Craniata</taxon>
        <taxon>Vertebrata</taxon>
        <taxon>Euteleostomi</taxon>
        <taxon>Mammalia</taxon>
        <taxon>Eutheria</taxon>
        <taxon>Laurasiatheria</taxon>
        <taxon>Carnivora</taxon>
        <taxon>Caniformia</taxon>
        <taxon>Musteloidea</taxon>
        <taxon>Mustelidae</taxon>
        <taxon>Mustelinae</taxon>
        <taxon>Mustela</taxon>
    </lineage>
</organism>
<dbReference type="GO" id="GO:0031267">
    <property type="term" value="F:small GTPase binding"/>
    <property type="evidence" value="ECO:0007669"/>
    <property type="project" value="InterPro"/>
</dbReference>
<dbReference type="GO" id="GO:0042734">
    <property type="term" value="C:presynaptic membrane"/>
    <property type="evidence" value="ECO:0007669"/>
    <property type="project" value="TreeGrafter"/>
</dbReference>